<feature type="transmembrane region" description="Helical" evidence="4">
    <location>
        <begin position="426"/>
        <end position="446"/>
    </location>
</feature>
<feature type="transmembrane region" description="Helical" evidence="4">
    <location>
        <begin position="323"/>
        <end position="347"/>
    </location>
</feature>
<feature type="domain" description="EF-hand" evidence="5">
    <location>
        <begin position="551"/>
        <end position="586"/>
    </location>
</feature>
<dbReference type="InterPro" id="IPR002048">
    <property type="entry name" value="EF_hand_dom"/>
</dbReference>
<dbReference type="PANTHER" id="PTHR23048:SF0">
    <property type="entry name" value="CALMODULIN LIKE 3"/>
    <property type="match status" value="1"/>
</dbReference>
<dbReference type="PANTHER" id="PTHR23048">
    <property type="entry name" value="MYOSIN LIGHT CHAIN 1, 3"/>
    <property type="match status" value="1"/>
</dbReference>
<dbReference type="InterPro" id="IPR050230">
    <property type="entry name" value="CALM/Myosin/TropC-like"/>
</dbReference>
<protein>
    <recommendedName>
        <fullName evidence="1">Calmodulin</fullName>
    </recommendedName>
</protein>
<dbReference type="GO" id="GO:0005509">
    <property type="term" value="F:calcium ion binding"/>
    <property type="evidence" value="ECO:0007669"/>
    <property type="project" value="InterPro"/>
</dbReference>
<feature type="transmembrane region" description="Helical" evidence="4">
    <location>
        <begin position="70"/>
        <end position="90"/>
    </location>
</feature>
<proteinExistence type="predicted"/>
<keyword evidence="4" id="KW-1133">Transmembrane helix</keyword>
<dbReference type="PROSITE" id="PS00018">
    <property type="entry name" value="EF_HAND_1"/>
    <property type="match status" value="3"/>
</dbReference>
<evidence type="ECO:0000256" key="2">
    <source>
        <dbReference type="ARBA" id="ARBA00022737"/>
    </source>
</evidence>
<dbReference type="GO" id="GO:0016460">
    <property type="term" value="C:myosin II complex"/>
    <property type="evidence" value="ECO:0007669"/>
    <property type="project" value="TreeGrafter"/>
</dbReference>
<dbReference type="InterPro" id="IPR018247">
    <property type="entry name" value="EF_Hand_1_Ca_BS"/>
</dbReference>
<dbReference type="CDD" id="cd00051">
    <property type="entry name" value="EFh"/>
    <property type="match status" value="2"/>
</dbReference>
<organism evidence="6 7">
    <name type="scientific">Seminavis robusta</name>
    <dbReference type="NCBI Taxonomy" id="568900"/>
    <lineage>
        <taxon>Eukaryota</taxon>
        <taxon>Sar</taxon>
        <taxon>Stramenopiles</taxon>
        <taxon>Ochrophyta</taxon>
        <taxon>Bacillariophyta</taxon>
        <taxon>Bacillariophyceae</taxon>
        <taxon>Bacillariophycidae</taxon>
        <taxon>Naviculales</taxon>
        <taxon>Naviculaceae</taxon>
        <taxon>Seminavis</taxon>
    </lineage>
</organism>
<dbReference type="Proteomes" id="UP001153069">
    <property type="component" value="Unassembled WGS sequence"/>
</dbReference>
<keyword evidence="2" id="KW-0677">Repeat</keyword>
<dbReference type="FunFam" id="1.10.238.10:FF:000003">
    <property type="entry name" value="Calmodulin A"/>
    <property type="match status" value="1"/>
</dbReference>
<dbReference type="PROSITE" id="PS50222">
    <property type="entry name" value="EF_HAND_2"/>
    <property type="match status" value="4"/>
</dbReference>
<dbReference type="SUPFAM" id="SSF47473">
    <property type="entry name" value="EF-hand"/>
    <property type="match status" value="1"/>
</dbReference>
<keyword evidence="4" id="KW-0812">Transmembrane</keyword>
<dbReference type="Pfam" id="PF13499">
    <property type="entry name" value="EF-hand_7"/>
    <property type="match status" value="2"/>
</dbReference>
<evidence type="ECO:0000313" key="6">
    <source>
        <dbReference type="EMBL" id="CAB9503416.1"/>
    </source>
</evidence>
<dbReference type="EMBL" id="CAICTM010000164">
    <property type="protein sequence ID" value="CAB9503416.1"/>
    <property type="molecule type" value="Genomic_DNA"/>
</dbReference>
<feature type="transmembrane region" description="Helical" evidence="4">
    <location>
        <begin position="111"/>
        <end position="137"/>
    </location>
</feature>
<dbReference type="AlphaFoldDB" id="A0A9N8DMP7"/>
<comment type="caution">
    <text evidence="6">The sequence shown here is derived from an EMBL/GenBank/DDBJ whole genome shotgun (WGS) entry which is preliminary data.</text>
</comment>
<evidence type="ECO:0000313" key="7">
    <source>
        <dbReference type="Proteomes" id="UP001153069"/>
    </source>
</evidence>
<evidence type="ECO:0000256" key="1">
    <source>
        <dbReference type="ARBA" id="ARBA00020786"/>
    </source>
</evidence>
<feature type="transmembrane region" description="Helical" evidence="4">
    <location>
        <begin position="299"/>
        <end position="317"/>
    </location>
</feature>
<reference evidence="6" key="1">
    <citation type="submission" date="2020-06" db="EMBL/GenBank/DDBJ databases">
        <authorList>
            <consortium name="Plant Systems Biology data submission"/>
        </authorList>
    </citation>
    <scope>NUCLEOTIDE SEQUENCE</scope>
    <source>
        <strain evidence="6">D6</strain>
    </source>
</reference>
<keyword evidence="7" id="KW-1185">Reference proteome</keyword>
<feature type="transmembrane region" description="Helical" evidence="4">
    <location>
        <begin position="12"/>
        <end position="32"/>
    </location>
</feature>
<dbReference type="InterPro" id="IPR011992">
    <property type="entry name" value="EF-hand-dom_pair"/>
</dbReference>
<evidence type="ECO:0000256" key="4">
    <source>
        <dbReference type="SAM" id="Phobius"/>
    </source>
</evidence>
<evidence type="ECO:0000259" key="5">
    <source>
        <dbReference type="PROSITE" id="PS50222"/>
    </source>
</evidence>
<gene>
    <name evidence="6" type="ORF">SEMRO_165_G073790.1</name>
</gene>
<name>A0A9N8DMP7_9STRA</name>
<dbReference type="SMART" id="SM00054">
    <property type="entry name" value="EFh"/>
    <property type="match status" value="4"/>
</dbReference>
<feature type="domain" description="EF-hand" evidence="5">
    <location>
        <begin position="587"/>
        <end position="622"/>
    </location>
</feature>
<evidence type="ECO:0000256" key="3">
    <source>
        <dbReference type="ARBA" id="ARBA00022837"/>
    </source>
</evidence>
<feature type="domain" description="EF-hand" evidence="5">
    <location>
        <begin position="664"/>
        <end position="699"/>
    </location>
</feature>
<keyword evidence="3" id="KW-0106">Calcium</keyword>
<feature type="transmembrane region" description="Helical" evidence="4">
    <location>
        <begin position="157"/>
        <end position="178"/>
    </location>
</feature>
<sequence>MMSKRTQSPSSLPWKAVLLGGIFGSLLTSLVTRNNNAGVFVPWKGRLLSVEPEEAHGSSLEEEEEELEGFLLDSAIAVITLVLLLLTILFETIKEGITERAERSMEPVIEGMFGELTVLGFLSMITTFMVKLGWFGTLADHVGFQEEEEELMEIFEAVHYMLFFIMVFFVINVLVLMYGGKIRSKTWWLYDQGCRDKKYMKHLDAVLQAKSAKENQTTFCQYFGSALIPWRSYSSHQLRSELQLFRGLRHEFVLERSLEPPFAPNAASDDVGDEFQFGSYLTICQSHYLAHMVHLSRPTWVFMAVVTIIFYAIAIAVDSKVEPFAWIWAGTGWLVFVLGSSFDYHMVQLITCMASRFPEDTTTKPAGEDRALLSTSSTASLPQWTAIDLAQYLAERPLLSKWLVHTKHTPTRQDTLYWLGRKGPKLYTILFQIQMLFTAAYISLLVLKLLPYMLWQSQQINTVERIVYPIVSLLPVYLILSKYQVAAANLTMACSVGVHRKPHIISQVNRAFKVGNLIYAVVLLHKLQLAAHGDFATPSTGSGGKRAMSEEEMAEAMADFDKIDADKSGTLSTDEIGNLLEFLGAKVTKEALAAIVKVLDKDGSGSISRQEFAEFYRDHIMIELDDHNLHKLAKEMFGLLDADGNGEVTLTELKTVLDSYQVGMTLEDIAELINEIDEQENGTISEHETVHLLKKHRHLFDRTPLPKLE</sequence>
<dbReference type="Gene3D" id="1.10.238.10">
    <property type="entry name" value="EF-hand"/>
    <property type="match status" value="2"/>
</dbReference>
<accession>A0A9N8DMP7</accession>
<feature type="domain" description="EF-hand" evidence="5">
    <location>
        <begin position="628"/>
        <end position="663"/>
    </location>
</feature>
<dbReference type="OrthoDB" id="6081786at2759"/>
<keyword evidence="4" id="KW-0472">Membrane</keyword>